<name>A0A9P8TGC1_9ASCO</name>
<sequence length="121" mass="13385">MMDSKPTPKPIKKRPAYRPSTFGVAAHRMPPIVYEMHATMMDNLLPSNSLSGDRKIQPPMAPTGISALTSDCSCEVSDKEGTRDTLAPEMSDWSTPESMPPNDAKHASMRTICFFSLNWNV</sequence>
<proteinExistence type="predicted"/>
<reference evidence="2" key="1">
    <citation type="journal article" date="2021" name="Open Biol.">
        <title>Shared evolutionary footprints suggest mitochondrial oxidative damage underlies multiple complex I losses in fungi.</title>
        <authorList>
            <person name="Schikora-Tamarit M.A."/>
            <person name="Marcet-Houben M."/>
            <person name="Nosek J."/>
            <person name="Gabaldon T."/>
        </authorList>
    </citation>
    <scope>NUCLEOTIDE SEQUENCE</scope>
    <source>
        <strain evidence="2">NCAIM Y.01608</strain>
    </source>
</reference>
<keyword evidence="3" id="KW-1185">Reference proteome</keyword>
<accession>A0A9P8TGC1</accession>
<gene>
    <name evidence="2" type="ORF">OGATHE_000475</name>
</gene>
<organism evidence="2 3">
    <name type="scientific">Ogataea polymorpha</name>
    <dbReference type="NCBI Taxonomy" id="460523"/>
    <lineage>
        <taxon>Eukaryota</taxon>
        <taxon>Fungi</taxon>
        <taxon>Dikarya</taxon>
        <taxon>Ascomycota</taxon>
        <taxon>Saccharomycotina</taxon>
        <taxon>Pichiomycetes</taxon>
        <taxon>Pichiales</taxon>
        <taxon>Pichiaceae</taxon>
        <taxon>Ogataea</taxon>
    </lineage>
</organism>
<dbReference type="Proteomes" id="UP000788993">
    <property type="component" value="Unassembled WGS sequence"/>
</dbReference>
<protein>
    <submittedName>
        <fullName evidence="2">Uncharacterized protein</fullName>
    </submittedName>
</protein>
<evidence type="ECO:0000313" key="3">
    <source>
        <dbReference type="Proteomes" id="UP000788993"/>
    </source>
</evidence>
<dbReference type="EMBL" id="JAEUBD010000095">
    <property type="protein sequence ID" value="KAH3677821.1"/>
    <property type="molecule type" value="Genomic_DNA"/>
</dbReference>
<feature type="region of interest" description="Disordered" evidence="1">
    <location>
        <begin position="75"/>
        <end position="104"/>
    </location>
</feature>
<comment type="caution">
    <text evidence="2">The sequence shown here is derived from an EMBL/GenBank/DDBJ whole genome shotgun (WGS) entry which is preliminary data.</text>
</comment>
<evidence type="ECO:0000256" key="1">
    <source>
        <dbReference type="SAM" id="MobiDB-lite"/>
    </source>
</evidence>
<reference evidence="2" key="2">
    <citation type="submission" date="2021-01" db="EMBL/GenBank/DDBJ databases">
        <authorList>
            <person name="Schikora-Tamarit M.A."/>
        </authorList>
    </citation>
    <scope>NUCLEOTIDE SEQUENCE</scope>
    <source>
        <strain evidence="2">NCAIM Y.01608</strain>
    </source>
</reference>
<evidence type="ECO:0000313" key="2">
    <source>
        <dbReference type="EMBL" id="KAH3677821.1"/>
    </source>
</evidence>
<dbReference type="AlphaFoldDB" id="A0A9P8TGC1"/>